<dbReference type="PANTHER" id="PTHR24096">
    <property type="entry name" value="LONG-CHAIN-FATTY-ACID--COA LIGASE"/>
    <property type="match status" value="1"/>
</dbReference>
<accession>A0AA43QKA1</accession>
<evidence type="ECO:0000256" key="1">
    <source>
        <dbReference type="SAM" id="Phobius"/>
    </source>
</evidence>
<dbReference type="PROSITE" id="PS00455">
    <property type="entry name" value="AMP_BINDING"/>
    <property type="match status" value="1"/>
</dbReference>
<dbReference type="SUPFAM" id="SSF56801">
    <property type="entry name" value="Acetyl-CoA synthetase-like"/>
    <property type="match status" value="1"/>
</dbReference>
<proteinExistence type="predicted"/>
<dbReference type="Proteomes" id="UP001161017">
    <property type="component" value="Unassembled WGS sequence"/>
</dbReference>
<sequence length="199" mass="22058">MSTMHYKSSRYVDVPGNDLLTWIFENEDGHDPNKPVAEIDINPCIQIYYPLIFLAVIGAGGVFLGSNPGYKEFELTGLFESSNPVLVISAPELLPTVQKVAKQLSIPDSNLLVFDAVESTSSTDIKSWQELFAHGEEDWYQFNSVETAKDTSACLVTTSGTTGMPKLAVLSHYSWVAFNSVVDDPVPKPYDIRRYMSLP</sequence>
<dbReference type="AlphaFoldDB" id="A0AA43QKA1"/>
<protein>
    <recommendedName>
        <fullName evidence="2">AMP-dependent synthetase/ligase domain-containing protein</fullName>
    </recommendedName>
</protein>
<dbReference type="InterPro" id="IPR020845">
    <property type="entry name" value="AMP-binding_CS"/>
</dbReference>
<dbReference type="PANTHER" id="PTHR24096:SF265">
    <property type="entry name" value="ENZYME, PUTATIVE (AFU_ORTHOLOGUE AFUA_5G14270)-RELATED"/>
    <property type="match status" value="1"/>
</dbReference>
<comment type="caution">
    <text evidence="3">The sequence shown here is derived from an EMBL/GenBank/DDBJ whole genome shotgun (WGS) entry which is preliminary data.</text>
</comment>
<keyword evidence="1" id="KW-0472">Membrane</keyword>
<evidence type="ECO:0000259" key="2">
    <source>
        <dbReference type="Pfam" id="PF00501"/>
    </source>
</evidence>
<keyword evidence="1" id="KW-0812">Transmembrane</keyword>
<evidence type="ECO:0000313" key="3">
    <source>
        <dbReference type="EMBL" id="MDI1488061.1"/>
    </source>
</evidence>
<keyword evidence="1" id="KW-1133">Transmembrane helix</keyword>
<dbReference type="GO" id="GO:0019748">
    <property type="term" value="P:secondary metabolic process"/>
    <property type="evidence" value="ECO:0007669"/>
    <property type="project" value="TreeGrafter"/>
</dbReference>
<dbReference type="EMBL" id="JAPUFD010000006">
    <property type="protein sequence ID" value="MDI1488061.1"/>
    <property type="molecule type" value="Genomic_DNA"/>
</dbReference>
<reference evidence="3" key="1">
    <citation type="journal article" date="2023" name="Genome Biol. Evol.">
        <title>First Whole Genome Sequence and Flow Cytometry Genome Size Data for the Lichen-Forming Fungus Ramalina farinacea (Ascomycota).</title>
        <authorList>
            <person name="Llewellyn T."/>
            <person name="Mian S."/>
            <person name="Hill R."/>
            <person name="Leitch I.J."/>
            <person name="Gaya E."/>
        </authorList>
    </citation>
    <scope>NUCLEOTIDE SEQUENCE</scope>
    <source>
        <strain evidence="3">LIQ254RAFAR</strain>
    </source>
</reference>
<keyword evidence="4" id="KW-1185">Reference proteome</keyword>
<feature type="domain" description="AMP-dependent synthetase/ligase" evidence="2">
    <location>
        <begin position="49"/>
        <end position="180"/>
    </location>
</feature>
<gene>
    <name evidence="3" type="ORF">OHK93_007335</name>
</gene>
<evidence type="ECO:0000313" key="4">
    <source>
        <dbReference type="Proteomes" id="UP001161017"/>
    </source>
</evidence>
<dbReference type="GO" id="GO:0016405">
    <property type="term" value="F:CoA-ligase activity"/>
    <property type="evidence" value="ECO:0007669"/>
    <property type="project" value="TreeGrafter"/>
</dbReference>
<organism evidence="3 4">
    <name type="scientific">Ramalina farinacea</name>
    <dbReference type="NCBI Taxonomy" id="258253"/>
    <lineage>
        <taxon>Eukaryota</taxon>
        <taxon>Fungi</taxon>
        <taxon>Dikarya</taxon>
        <taxon>Ascomycota</taxon>
        <taxon>Pezizomycotina</taxon>
        <taxon>Lecanoromycetes</taxon>
        <taxon>OSLEUM clade</taxon>
        <taxon>Lecanoromycetidae</taxon>
        <taxon>Lecanorales</taxon>
        <taxon>Lecanorineae</taxon>
        <taxon>Ramalinaceae</taxon>
        <taxon>Ramalina</taxon>
    </lineage>
</organism>
<dbReference type="Pfam" id="PF00501">
    <property type="entry name" value="AMP-binding"/>
    <property type="match status" value="1"/>
</dbReference>
<feature type="transmembrane region" description="Helical" evidence="1">
    <location>
        <begin position="47"/>
        <end position="65"/>
    </location>
</feature>
<name>A0AA43QKA1_9LECA</name>
<dbReference type="Gene3D" id="3.40.50.980">
    <property type="match status" value="1"/>
</dbReference>
<dbReference type="InterPro" id="IPR000873">
    <property type="entry name" value="AMP-dep_synth/lig_dom"/>
</dbReference>